<keyword evidence="8" id="KW-1185">Reference proteome</keyword>
<sequence>MRNRVIAAALLLLGVAACDSSSTPDRAWIDCAPGAITAQGSSAQTNVVSAWIKDYQVSCAEATIEYASVGSGQGRRSFYAGTGDFVGSDSPIAATEQAQATARCRGPVLHLPMVVGPIALAYTVTGVDDLNLSPPTIARIFTGRITRWNDARIKADNPGVTLPSTPVRPVHRSDNSGTTDNFTKFLAATAPADWTLKTGSAWPASGGVAADGSNRVVSAIERTDGAIGYVESSYARFSNLPTARIGNAAGDFVPLSDAAAARTVSGAKVTGARGDLRLELDYRIDDPLAYPLVLVTYEIACRQGSSELAKSFLGYAASRAGQDKAAATGYAALPEELRARVEQSVASL</sequence>
<dbReference type="Pfam" id="PF12849">
    <property type="entry name" value="PBP_like_2"/>
    <property type="match status" value="1"/>
</dbReference>
<feature type="domain" description="PBP" evidence="6">
    <location>
        <begin position="33"/>
        <end position="319"/>
    </location>
</feature>
<keyword evidence="2 4" id="KW-0813">Transport</keyword>
<gene>
    <name evidence="7" type="primary">pstS</name>
    <name evidence="7" type="ORF">LXN57_19490</name>
</gene>
<organism evidence="7 8">
    <name type="scientific">Paractinoplanes hotanensis</name>
    <dbReference type="NCBI Taxonomy" id="2906497"/>
    <lineage>
        <taxon>Bacteria</taxon>
        <taxon>Bacillati</taxon>
        <taxon>Actinomycetota</taxon>
        <taxon>Actinomycetes</taxon>
        <taxon>Micromonosporales</taxon>
        <taxon>Micromonosporaceae</taxon>
        <taxon>Paractinoplanes</taxon>
    </lineage>
</organism>
<accession>A0ABT0Y153</accession>
<name>A0ABT0Y153_9ACTN</name>
<evidence type="ECO:0000256" key="3">
    <source>
        <dbReference type="ARBA" id="ARBA00022592"/>
    </source>
</evidence>
<evidence type="ECO:0000256" key="4">
    <source>
        <dbReference type="PIRNR" id="PIRNR002756"/>
    </source>
</evidence>
<dbReference type="PROSITE" id="PS51257">
    <property type="entry name" value="PROKAR_LIPOPROTEIN"/>
    <property type="match status" value="1"/>
</dbReference>
<evidence type="ECO:0000256" key="5">
    <source>
        <dbReference type="SAM" id="MobiDB-lite"/>
    </source>
</evidence>
<evidence type="ECO:0000256" key="1">
    <source>
        <dbReference type="ARBA" id="ARBA00008725"/>
    </source>
</evidence>
<dbReference type="PANTHER" id="PTHR42996:SF1">
    <property type="entry name" value="PHOSPHATE-BINDING PROTEIN PSTS"/>
    <property type="match status" value="1"/>
</dbReference>
<dbReference type="SUPFAM" id="SSF53850">
    <property type="entry name" value="Periplasmic binding protein-like II"/>
    <property type="match status" value="1"/>
</dbReference>
<evidence type="ECO:0000256" key="2">
    <source>
        <dbReference type="ARBA" id="ARBA00022448"/>
    </source>
</evidence>
<evidence type="ECO:0000313" key="7">
    <source>
        <dbReference type="EMBL" id="MCM4079762.1"/>
    </source>
</evidence>
<evidence type="ECO:0000259" key="6">
    <source>
        <dbReference type="Pfam" id="PF12849"/>
    </source>
</evidence>
<keyword evidence="3 4" id="KW-0592">Phosphate transport</keyword>
<dbReference type="Gene3D" id="3.40.190.10">
    <property type="entry name" value="Periplasmic binding protein-like II"/>
    <property type="match status" value="2"/>
</dbReference>
<comment type="caution">
    <text evidence="7">The sequence shown here is derived from an EMBL/GenBank/DDBJ whole genome shotgun (WGS) entry which is preliminary data.</text>
</comment>
<dbReference type="InterPro" id="IPR024370">
    <property type="entry name" value="PBP_domain"/>
</dbReference>
<dbReference type="RefSeq" id="WP_251799607.1">
    <property type="nucleotide sequence ID" value="NZ_JAMQOL010000024.1"/>
</dbReference>
<dbReference type="InterPro" id="IPR050962">
    <property type="entry name" value="Phosphate-bind_PstS"/>
</dbReference>
<proteinExistence type="inferred from homology"/>
<comment type="similarity">
    <text evidence="1 4">Belongs to the PstS family.</text>
</comment>
<protein>
    <recommendedName>
        <fullName evidence="4">Phosphate-binding protein</fullName>
    </recommendedName>
</protein>
<dbReference type="Proteomes" id="UP001523216">
    <property type="component" value="Unassembled WGS sequence"/>
</dbReference>
<dbReference type="InterPro" id="IPR005673">
    <property type="entry name" value="ABC_phos-bd_PstS"/>
</dbReference>
<dbReference type="PANTHER" id="PTHR42996">
    <property type="entry name" value="PHOSPHATE-BINDING PROTEIN PSTS"/>
    <property type="match status" value="1"/>
</dbReference>
<dbReference type="CDD" id="cd13565">
    <property type="entry name" value="PBP2_PstS"/>
    <property type="match status" value="1"/>
</dbReference>
<dbReference type="PIRSF" id="PIRSF002756">
    <property type="entry name" value="PstS"/>
    <property type="match status" value="1"/>
</dbReference>
<feature type="region of interest" description="Disordered" evidence="5">
    <location>
        <begin position="157"/>
        <end position="176"/>
    </location>
</feature>
<dbReference type="NCBIfam" id="TIGR00975">
    <property type="entry name" value="3a0107s03"/>
    <property type="match status" value="1"/>
</dbReference>
<reference evidence="7 8" key="1">
    <citation type="submission" date="2022-06" db="EMBL/GenBank/DDBJ databases">
        <title>Actinoplanes abujensis sp. nov., isolated from Nigerian arid soil.</title>
        <authorList>
            <person name="Ding P."/>
        </authorList>
    </citation>
    <scope>NUCLEOTIDE SEQUENCE [LARGE SCALE GENOMIC DNA]</scope>
    <source>
        <strain evidence="8">TRM88002</strain>
    </source>
</reference>
<dbReference type="EMBL" id="JAMQOL010000024">
    <property type="protein sequence ID" value="MCM4079762.1"/>
    <property type="molecule type" value="Genomic_DNA"/>
</dbReference>
<evidence type="ECO:0000313" key="8">
    <source>
        <dbReference type="Proteomes" id="UP001523216"/>
    </source>
</evidence>